<accession>A0A392M1M9</accession>
<feature type="coiled-coil region" evidence="1">
    <location>
        <begin position="4"/>
        <end position="38"/>
    </location>
</feature>
<name>A0A392M1M9_9FABA</name>
<dbReference type="AlphaFoldDB" id="A0A392M1M9"/>
<dbReference type="InterPro" id="IPR043502">
    <property type="entry name" value="DNA/RNA_pol_sf"/>
</dbReference>
<dbReference type="Gene3D" id="2.40.70.10">
    <property type="entry name" value="Acid Proteases"/>
    <property type="match status" value="1"/>
</dbReference>
<dbReference type="InterPro" id="IPR001969">
    <property type="entry name" value="Aspartic_peptidase_AS"/>
</dbReference>
<protein>
    <submittedName>
        <fullName evidence="2">Enzymatic polyprotein</fullName>
    </submittedName>
</protein>
<dbReference type="PANTHER" id="PTHR15503">
    <property type="entry name" value="LDOC1 RELATED"/>
    <property type="match status" value="1"/>
</dbReference>
<dbReference type="InterPro" id="IPR032567">
    <property type="entry name" value="RTL1-rel"/>
</dbReference>
<dbReference type="InterPro" id="IPR021109">
    <property type="entry name" value="Peptidase_aspartic_dom_sf"/>
</dbReference>
<dbReference type="SUPFAM" id="SSF50630">
    <property type="entry name" value="Acid proteases"/>
    <property type="match status" value="1"/>
</dbReference>
<dbReference type="Proteomes" id="UP000265520">
    <property type="component" value="Unassembled WGS sequence"/>
</dbReference>
<dbReference type="SUPFAM" id="SSF56672">
    <property type="entry name" value="DNA/RNA polymerases"/>
    <property type="match status" value="1"/>
</dbReference>
<dbReference type="EMBL" id="LXQA010001977">
    <property type="protein sequence ID" value="MCH81181.1"/>
    <property type="molecule type" value="Genomic_DNA"/>
</dbReference>
<evidence type="ECO:0000313" key="3">
    <source>
        <dbReference type="Proteomes" id="UP000265520"/>
    </source>
</evidence>
<dbReference type="PANTHER" id="PTHR15503:SF22">
    <property type="entry name" value="TRANSPOSON TY3-I GAG POLYPROTEIN"/>
    <property type="match status" value="1"/>
</dbReference>
<dbReference type="GO" id="GO:0004190">
    <property type="term" value="F:aspartic-type endopeptidase activity"/>
    <property type="evidence" value="ECO:0007669"/>
    <property type="project" value="InterPro"/>
</dbReference>
<evidence type="ECO:0000313" key="2">
    <source>
        <dbReference type="EMBL" id="MCH81181.1"/>
    </source>
</evidence>
<dbReference type="Pfam" id="PF13650">
    <property type="entry name" value="Asp_protease_2"/>
    <property type="match status" value="1"/>
</dbReference>
<organism evidence="2 3">
    <name type="scientific">Trifolium medium</name>
    <dbReference type="NCBI Taxonomy" id="97028"/>
    <lineage>
        <taxon>Eukaryota</taxon>
        <taxon>Viridiplantae</taxon>
        <taxon>Streptophyta</taxon>
        <taxon>Embryophyta</taxon>
        <taxon>Tracheophyta</taxon>
        <taxon>Spermatophyta</taxon>
        <taxon>Magnoliopsida</taxon>
        <taxon>eudicotyledons</taxon>
        <taxon>Gunneridae</taxon>
        <taxon>Pentapetalae</taxon>
        <taxon>rosids</taxon>
        <taxon>fabids</taxon>
        <taxon>Fabales</taxon>
        <taxon>Fabaceae</taxon>
        <taxon>Papilionoideae</taxon>
        <taxon>50 kb inversion clade</taxon>
        <taxon>NPAAA clade</taxon>
        <taxon>Hologalegina</taxon>
        <taxon>IRL clade</taxon>
        <taxon>Trifolieae</taxon>
        <taxon>Trifolium</taxon>
    </lineage>
</organism>
<proteinExistence type="predicted"/>
<sequence>MDQIDDLERRMEEIRQLLDDAMKELRALITQNNNNRHEDEVNAAVIMERERRLDRREDRMRRLEVPYFSGDDPYGWIYRAERYFEMNRIPEEEKDTSENPYEALMSLKQTDTVGEFIEQFELISALLSHADEDMLKGAFMNGLKDVVLVRAEVRLYGSEDLNSTMKLAKKVEEKNRVLGREGSVGPSKKLQGKKVMVLVDSGASHNFISQEWVQQLGIRVDQTLEYVVQVGDGVDVVLGYEWLENLGKIEADFKDHVMWVVVDGKSWGMLSMCSQEVKGVVAGLEEVLGEYQDLFQEAKGLPPQRRCDHAIVLKEGSQIPNMRPYRYPHQQKEAIETFVKDMLAAALIRPSVRPFASPKCCAKLPITL</sequence>
<gene>
    <name evidence="2" type="ORF">A2U01_0001964</name>
</gene>
<keyword evidence="3" id="KW-1185">Reference proteome</keyword>
<evidence type="ECO:0000256" key="1">
    <source>
        <dbReference type="SAM" id="Coils"/>
    </source>
</evidence>
<reference evidence="2 3" key="1">
    <citation type="journal article" date="2018" name="Front. Plant Sci.">
        <title>Red Clover (Trifolium pratense) and Zigzag Clover (T. medium) - A Picture of Genomic Similarities and Differences.</title>
        <authorList>
            <person name="Dluhosova J."/>
            <person name="Istvanek J."/>
            <person name="Nedelnik J."/>
            <person name="Repkova J."/>
        </authorList>
    </citation>
    <scope>NUCLEOTIDE SEQUENCE [LARGE SCALE GENOMIC DNA]</scope>
    <source>
        <strain evidence="3">cv. 10/8</strain>
        <tissue evidence="2">Leaf</tissue>
    </source>
</reference>
<comment type="caution">
    <text evidence="2">The sequence shown here is derived from an EMBL/GenBank/DDBJ whole genome shotgun (WGS) entry which is preliminary data.</text>
</comment>
<dbReference type="Gene3D" id="3.10.10.10">
    <property type="entry name" value="HIV Type 1 Reverse Transcriptase, subunit A, domain 1"/>
    <property type="match status" value="1"/>
</dbReference>
<dbReference type="CDD" id="cd00303">
    <property type="entry name" value="retropepsin_like"/>
    <property type="match status" value="1"/>
</dbReference>
<dbReference type="PROSITE" id="PS00141">
    <property type="entry name" value="ASP_PROTEASE"/>
    <property type="match status" value="1"/>
</dbReference>
<keyword evidence="1" id="KW-0175">Coiled coil</keyword>
<dbReference type="GO" id="GO:0006508">
    <property type="term" value="P:proteolysis"/>
    <property type="evidence" value="ECO:0007669"/>
    <property type="project" value="InterPro"/>
</dbReference>